<name>A0A6J8F1C9_MYTCO</name>
<evidence type="ECO:0000256" key="1">
    <source>
        <dbReference type="PROSITE-ProRule" id="PRU00023"/>
    </source>
</evidence>
<keyword evidence="3" id="KW-1185">Reference proteome</keyword>
<dbReference type="InterPro" id="IPR036770">
    <property type="entry name" value="Ankyrin_rpt-contain_sf"/>
</dbReference>
<dbReference type="PANTHER" id="PTHR24118">
    <property type="entry name" value="POTE ANKYRIN DOMAIN"/>
    <property type="match status" value="1"/>
</dbReference>
<gene>
    <name evidence="2" type="ORF">MCOR_57628</name>
</gene>
<dbReference type="Gene3D" id="1.25.40.20">
    <property type="entry name" value="Ankyrin repeat-containing domain"/>
    <property type="match status" value="2"/>
</dbReference>
<keyword evidence="1" id="KW-0040">ANK repeat</keyword>
<proteinExistence type="predicted"/>
<dbReference type="PROSITE" id="PS50088">
    <property type="entry name" value="ANK_REPEAT"/>
    <property type="match status" value="1"/>
</dbReference>
<dbReference type="SUPFAM" id="SSF48403">
    <property type="entry name" value="Ankyrin repeat"/>
    <property type="match status" value="1"/>
</dbReference>
<accession>A0A6J8F1C9</accession>
<feature type="repeat" description="ANK" evidence="1">
    <location>
        <begin position="174"/>
        <end position="206"/>
    </location>
</feature>
<dbReference type="Proteomes" id="UP000507470">
    <property type="component" value="Unassembled WGS sequence"/>
</dbReference>
<protein>
    <submittedName>
        <fullName evidence="2">Uncharacterized protein</fullName>
    </submittedName>
</protein>
<dbReference type="InterPro" id="IPR002110">
    <property type="entry name" value="Ankyrin_rpt"/>
</dbReference>
<reference evidence="2 3" key="1">
    <citation type="submission" date="2020-06" db="EMBL/GenBank/DDBJ databases">
        <authorList>
            <person name="Li R."/>
            <person name="Bekaert M."/>
        </authorList>
    </citation>
    <scope>NUCLEOTIDE SEQUENCE [LARGE SCALE GENOMIC DNA]</scope>
    <source>
        <strain evidence="3">wild</strain>
    </source>
</reference>
<dbReference type="Gene3D" id="3.30.460.90">
    <property type="match status" value="1"/>
</dbReference>
<dbReference type="PANTHER" id="PTHR24118:SF99">
    <property type="entry name" value="POTE ANKYRIN DOMAIN FAMILY MEMBER 3C-RELATED"/>
    <property type="match status" value="1"/>
</dbReference>
<dbReference type="OrthoDB" id="6022754at2759"/>
<dbReference type="AlphaFoldDB" id="A0A6J8F1C9"/>
<organism evidence="2 3">
    <name type="scientific">Mytilus coruscus</name>
    <name type="common">Sea mussel</name>
    <dbReference type="NCBI Taxonomy" id="42192"/>
    <lineage>
        <taxon>Eukaryota</taxon>
        <taxon>Metazoa</taxon>
        <taxon>Spiralia</taxon>
        <taxon>Lophotrochozoa</taxon>
        <taxon>Mollusca</taxon>
        <taxon>Bivalvia</taxon>
        <taxon>Autobranchia</taxon>
        <taxon>Pteriomorphia</taxon>
        <taxon>Mytilida</taxon>
        <taxon>Mytiloidea</taxon>
        <taxon>Mytilidae</taxon>
        <taxon>Mytilinae</taxon>
        <taxon>Mytilus</taxon>
    </lineage>
</organism>
<evidence type="ECO:0000313" key="2">
    <source>
        <dbReference type="EMBL" id="CAC5425843.1"/>
    </source>
</evidence>
<sequence>MSTKTDLQAFASLVTRNDTEGCKEKLLSSQDNTKEKLVNARIKGFKTVLHMAADQKVVPEIWNLILPYASEINLYESFKSPLQKIIPYADLEENNKCFTLGFLRPYYQLNKIRSWLEMTKYETSQKVNTYRNHFLCKLCRLRGSDEVGNISNIDIIEFARDLIQTYNTDPNGDSEHRPLLWAMETANFPLLSLFLSFGADANCRDDDDFTPLLYSHCLQGSDASLDIVLLLVKHNADINISEPQGIFTAFHKLLLLLTPEDLNIFMKKYSSQVKLSSNCCSLPLPPIHGLLVRGLSDSIYRMDKEKMQTDIITKVEILSKYGLNFYQTDLYGRTILHYASWFRFARLLKFLLNVGCRPFVKDAFGRTCLHYSVLHPSRNYKIRNEEEELNALKLLYENMDKKDLNAKDNYGRRVQHLSLFENNTAALNYMGVSGFEMNVIDNQGKSLLDYDSSNILTNGFLMDQDFKWTCNKEQQQENILQYSCCKTREDVNGRTIKKMRESVHCKLTDVKREDLKGSELVDFLLHDHNFGPLVMSNTESTIFEDVTKLVNKISEHLTKIDTNFQSKIELAGSISEETKILPLDEFDFQFHLISLSPRFYFDTFEQANEVALKDIRKDVNVKKDDITDIVHSGKSLCWNIYETFNSHIYSVLNSNEFWKDSPFYWNFLPIGKTADWIQTNLVMGSSLTAPLRLKWIGMEARDLTINIDLVPVIVKQHISDVIQNLIPSRVTNFISHREYQWHVICRNSEFARLSFLNVERCILMRLMTEVKDAYKLTKSLRSFCDSASYCGPEIITSYMLKNALFFELDPQLSYGLLNDQMVFHNCYTPSHELALRLMRYNLVCSLRNRTDYIQIWALKILQRLKIWFATENCAFVYCRPTVVFPDSYEVRDEYRDHPYLKALSRMTDLLLST</sequence>
<evidence type="ECO:0000313" key="3">
    <source>
        <dbReference type="Proteomes" id="UP000507470"/>
    </source>
</evidence>
<dbReference type="SMART" id="SM00248">
    <property type="entry name" value="ANK"/>
    <property type="match status" value="5"/>
</dbReference>
<dbReference type="EMBL" id="CACVKT020010330">
    <property type="protein sequence ID" value="CAC5425843.1"/>
    <property type="molecule type" value="Genomic_DNA"/>
</dbReference>